<keyword evidence="2" id="KW-1185">Reference proteome</keyword>
<reference evidence="1 2" key="1">
    <citation type="submission" date="2024-11" db="EMBL/GenBank/DDBJ databases">
        <authorList>
            <person name="Heng Y.C."/>
            <person name="Lim A.C.H."/>
            <person name="Lee J.K.Y."/>
            <person name="Kittelmann S."/>
        </authorList>
    </citation>
    <scope>NUCLEOTIDE SEQUENCE [LARGE SCALE GENOMIC DNA]</scope>
    <source>
        <strain evidence="1 2">WILCCON 0269</strain>
    </source>
</reference>
<evidence type="ECO:0000313" key="1">
    <source>
        <dbReference type="EMBL" id="MFL0193981.1"/>
    </source>
</evidence>
<comment type="caution">
    <text evidence="1">The sequence shown here is derived from an EMBL/GenBank/DDBJ whole genome shotgun (WGS) entry which is preliminary data.</text>
</comment>
<dbReference type="RefSeq" id="WP_406790353.1">
    <property type="nucleotide sequence ID" value="NZ_JBJHZX010000001.1"/>
</dbReference>
<sequence length="329" mass="38477">MYNSNLNASSFLDKIRIDKGMEDLKNFFGQLPKKNLKEAANFINDKNLHFATLFILRKEIKQNNLFDSLIERNKIALLIIEEILTDKKYDLAAKQISFDYIQIIHTVLKWILETGFHEDGMNDEYDQVLDITSILLTKMYKDKTLLPIIADMIFERYKKGLLIHDLVWGFFQAADPQSLIILGERLLSSNTEDVKIASTLLNFIPEINKNISKEKKYTNFLNWMKENSAFLKYTGESFQQTTNPRPYKVILEGKYLCKNICSHTGKALCSPSEKEYELLDEFKKLDHSTKVLLSNFSLRIHHKNIYLWDIWRKHSLAEQIKIARIGVLQ</sequence>
<dbReference type="Proteomes" id="UP001623660">
    <property type="component" value="Unassembled WGS sequence"/>
</dbReference>
<proteinExistence type="predicted"/>
<gene>
    <name evidence="1" type="ORF">ACJDU8_00020</name>
</gene>
<evidence type="ECO:0000313" key="2">
    <source>
        <dbReference type="Proteomes" id="UP001623660"/>
    </source>
</evidence>
<organism evidence="1 2">
    <name type="scientific">Candidatus Clostridium eludens</name>
    <dbReference type="NCBI Taxonomy" id="3381663"/>
    <lineage>
        <taxon>Bacteria</taxon>
        <taxon>Bacillati</taxon>
        <taxon>Bacillota</taxon>
        <taxon>Clostridia</taxon>
        <taxon>Eubacteriales</taxon>
        <taxon>Clostridiaceae</taxon>
        <taxon>Clostridium</taxon>
    </lineage>
</organism>
<name>A0ABW8SF77_9CLOT</name>
<dbReference type="EMBL" id="JBJHZX010000001">
    <property type="protein sequence ID" value="MFL0193981.1"/>
    <property type="molecule type" value="Genomic_DNA"/>
</dbReference>
<accession>A0ABW8SF77</accession>
<protein>
    <submittedName>
        <fullName evidence="1">Uncharacterized protein</fullName>
    </submittedName>
</protein>